<comment type="caution">
    <text evidence="1">The sequence shown here is derived from an EMBL/GenBank/DDBJ whole genome shotgun (WGS) entry which is preliminary data.</text>
</comment>
<reference evidence="1 2" key="1">
    <citation type="journal article" date="2016" name="Front. Microbiol.">
        <title>Comprehensive Phylogenetic Analysis of Bovine Non-aureus Staphylococci Species Based on Whole-Genome Sequencing.</title>
        <authorList>
            <person name="Naushad S."/>
            <person name="Barkema H.W."/>
            <person name="Luby C."/>
            <person name="Condas L.A."/>
            <person name="Nobrega D.B."/>
            <person name="Carson D.A."/>
            <person name="De Buck J."/>
        </authorList>
    </citation>
    <scope>NUCLEOTIDE SEQUENCE [LARGE SCALE GENOMIC DNA]</scope>
    <source>
        <strain evidence="1 2">SNUC 4781</strain>
    </source>
</reference>
<gene>
    <name evidence="1" type="ORF">BUZ14_15815</name>
</gene>
<sequence>IYIVLIILAIFIIWKWFKRQRKHK</sequence>
<organism evidence="1 2">
    <name type="scientific">Staphylococcus gallinarum</name>
    <dbReference type="NCBI Taxonomy" id="1293"/>
    <lineage>
        <taxon>Bacteria</taxon>
        <taxon>Bacillati</taxon>
        <taxon>Bacillota</taxon>
        <taxon>Bacilli</taxon>
        <taxon>Bacillales</taxon>
        <taxon>Staphylococcaceae</taxon>
        <taxon>Staphylococcus</taxon>
    </lineage>
</organism>
<name>A0A3A0ULJ3_STAGA</name>
<feature type="non-terminal residue" evidence="1">
    <location>
        <position position="1"/>
    </location>
</feature>
<protein>
    <submittedName>
        <fullName evidence="1">DedA family protein</fullName>
    </submittedName>
</protein>
<evidence type="ECO:0000313" key="1">
    <source>
        <dbReference type="EMBL" id="RIP22025.1"/>
    </source>
</evidence>
<evidence type="ECO:0000313" key="2">
    <source>
        <dbReference type="Proteomes" id="UP000265541"/>
    </source>
</evidence>
<dbReference type="Proteomes" id="UP000265541">
    <property type="component" value="Unassembled WGS sequence"/>
</dbReference>
<proteinExistence type="predicted"/>
<dbReference type="AlphaFoldDB" id="A0A3A0ULJ3"/>
<dbReference type="EMBL" id="QYJN01000359">
    <property type="protein sequence ID" value="RIP22025.1"/>
    <property type="molecule type" value="Genomic_DNA"/>
</dbReference>
<accession>A0A3A0ULJ3</accession>